<dbReference type="Proteomes" id="UP000541033">
    <property type="component" value="Unassembled WGS sequence"/>
</dbReference>
<dbReference type="GO" id="GO:0050415">
    <property type="term" value="F:formimidoylglutamase activity"/>
    <property type="evidence" value="ECO:0007669"/>
    <property type="project" value="UniProtKB-EC"/>
</dbReference>
<keyword evidence="3" id="KW-0369">Histidine metabolism</keyword>
<evidence type="ECO:0000313" key="7">
    <source>
        <dbReference type="Proteomes" id="UP000541033"/>
    </source>
</evidence>
<dbReference type="GO" id="GO:0046872">
    <property type="term" value="F:metal ion binding"/>
    <property type="evidence" value="ECO:0007669"/>
    <property type="project" value="UniProtKB-KW"/>
</dbReference>
<dbReference type="SUPFAM" id="SSF52768">
    <property type="entry name" value="Arginase/deacetylase"/>
    <property type="match status" value="1"/>
</dbReference>
<gene>
    <name evidence="6" type="ORF">FHX76_002050</name>
</gene>
<dbReference type="RefSeq" id="WP_167150569.1">
    <property type="nucleotide sequence ID" value="NZ_JAAMOX010000002.1"/>
</dbReference>
<name>A0A7X5R215_9MICO</name>
<dbReference type="EC" id="3.5.3.8" evidence="6"/>
<protein>
    <submittedName>
        <fullName evidence="6">Formiminoglutamase</fullName>
        <ecNumber evidence="6">3.5.3.8</ecNumber>
    </submittedName>
</protein>
<comment type="similarity">
    <text evidence="5">Belongs to the arginase family.</text>
</comment>
<dbReference type="InterPro" id="IPR023696">
    <property type="entry name" value="Ureohydrolase_dom_sf"/>
</dbReference>
<dbReference type="AlphaFoldDB" id="A0A7X5R215"/>
<proteinExistence type="inferred from homology"/>
<keyword evidence="1" id="KW-0479">Metal-binding</keyword>
<evidence type="ECO:0000256" key="2">
    <source>
        <dbReference type="ARBA" id="ARBA00022801"/>
    </source>
</evidence>
<accession>A0A7X5R215</accession>
<reference evidence="6 7" key="1">
    <citation type="submission" date="2020-02" db="EMBL/GenBank/DDBJ databases">
        <title>Sequencing the genomes of 1000 actinobacteria strains.</title>
        <authorList>
            <person name="Klenk H.-P."/>
        </authorList>
    </citation>
    <scope>NUCLEOTIDE SEQUENCE [LARGE SCALE GENOMIC DNA]</scope>
    <source>
        <strain evidence="6 7">DSM 27960</strain>
    </source>
</reference>
<dbReference type="GO" id="GO:0006547">
    <property type="term" value="P:L-histidine metabolic process"/>
    <property type="evidence" value="ECO:0007669"/>
    <property type="project" value="UniProtKB-KW"/>
</dbReference>
<keyword evidence="7" id="KW-1185">Reference proteome</keyword>
<evidence type="ECO:0000256" key="4">
    <source>
        <dbReference type="ARBA" id="ARBA00023211"/>
    </source>
</evidence>
<keyword evidence="4" id="KW-0464">Manganese</keyword>
<evidence type="ECO:0000313" key="6">
    <source>
        <dbReference type="EMBL" id="NIH54154.1"/>
    </source>
</evidence>
<dbReference type="PANTHER" id="PTHR11358:SF35">
    <property type="entry name" value="FORMIMIDOYLGLUTAMASE"/>
    <property type="match status" value="1"/>
</dbReference>
<dbReference type="PIRSF" id="PIRSF036979">
    <property type="entry name" value="Arginase"/>
    <property type="match status" value="1"/>
</dbReference>
<dbReference type="GO" id="GO:0008783">
    <property type="term" value="F:agmatinase activity"/>
    <property type="evidence" value="ECO:0007669"/>
    <property type="project" value="TreeGrafter"/>
</dbReference>
<dbReference type="EMBL" id="JAAMOX010000002">
    <property type="protein sequence ID" value="NIH54154.1"/>
    <property type="molecule type" value="Genomic_DNA"/>
</dbReference>
<evidence type="ECO:0000256" key="1">
    <source>
        <dbReference type="ARBA" id="ARBA00022723"/>
    </source>
</evidence>
<dbReference type="Gene3D" id="3.40.800.10">
    <property type="entry name" value="Ureohydrolase domain"/>
    <property type="match status" value="1"/>
</dbReference>
<dbReference type="Pfam" id="PF00491">
    <property type="entry name" value="Arginase"/>
    <property type="match status" value="1"/>
</dbReference>
<dbReference type="PANTHER" id="PTHR11358">
    <property type="entry name" value="ARGINASE/AGMATINASE"/>
    <property type="match status" value="1"/>
</dbReference>
<evidence type="ECO:0000256" key="5">
    <source>
        <dbReference type="PROSITE-ProRule" id="PRU00742"/>
    </source>
</evidence>
<comment type="caution">
    <text evidence="6">The sequence shown here is derived from an EMBL/GenBank/DDBJ whole genome shotgun (WGS) entry which is preliminary data.</text>
</comment>
<organism evidence="6 7">
    <name type="scientific">Lysinibacter cavernae</name>
    <dbReference type="NCBI Taxonomy" id="1640652"/>
    <lineage>
        <taxon>Bacteria</taxon>
        <taxon>Bacillati</taxon>
        <taxon>Actinomycetota</taxon>
        <taxon>Actinomycetes</taxon>
        <taxon>Micrococcales</taxon>
        <taxon>Microbacteriaceae</taxon>
        <taxon>Lysinibacter</taxon>
    </lineage>
</organism>
<keyword evidence="2 6" id="KW-0378">Hydrolase</keyword>
<dbReference type="InterPro" id="IPR006035">
    <property type="entry name" value="Ureohydrolase"/>
</dbReference>
<sequence length="309" mass="31824">MSTPQLSHDPLWPRTGAWPSVATLAADETADLAIIGIPTWRTSLSATQAHTTPDAIRDALPRYAGHVRGANGASLVLDEALRIVDAGNITEPDAPSGEANAIATVADLATRARLIVALGGDNAATVPAALGAYGSDLATAGLITFDAHHDLRDGTSNGSPVRRLVEAGLDGSRIVQIGIADFANSIEYTQRANELGITIIHRDDVAERGMANVVAEALSIAGAAGGPIHVDIDVDVCDRSIAPACPASLPGGFSAHELLSAARLVARDARVRSVDLTEIDATTDAPDGRTIRLAALLVLQIAAGLADRT</sequence>
<evidence type="ECO:0000256" key="3">
    <source>
        <dbReference type="ARBA" id="ARBA00022808"/>
    </source>
</evidence>
<dbReference type="PROSITE" id="PS51409">
    <property type="entry name" value="ARGINASE_2"/>
    <property type="match status" value="1"/>
</dbReference>
<dbReference type="GO" id="GO:0033389">
    <property type="term" value="P:putrescine biosynthetic process from arginine, via agmatine"/>
    <property type="evidence" value="ECO:0007669"/>
    <property type="project" value="TreeGrafter"/>
</dbReference>